<evidence type="ECO:0000259" key="5">
    <source>
        <dbReference type="PROSITE" id="PS50305"/>
    </source>
</evidence>
<dbReference type="NCBIfam" id="NF001753">
    <property type="entry name" value="PRK00481.1-3"/>
    <property type="match status" value="1"/>
</dbReference>
<protein>
    <recommendedName>
        <fullName evidence="1">protein acetyllysine N-acetyltransferase</fullName>
        <ecNumber evidence="1">2.3.1.286</ecNumber>
    </recommendedName>
</protein>
<gene>
    <name evidence="6" type="ORF">SAOR_11895</name>
</gene>
<keyword evidence="2" id="KW-0808">Transferase</keyword>
<name>A0A423PJQ7_9GAMM</name>
<dbReference type="GO" id="GO:0070403">
    <property type="term" value="F:NAD+ binding"/>
    <property type="evidence" value="ECO:0007669"/>
    <property type="project" value="InterPro"/>
</dbReference>
<dbReference type="RefSeq" id="WP_245965463.1">
    <property type="nucleotide sequence ID" value="NZ_AYKH01000028.1"/>
</dbReference>
<dbReference type="GO" id="GO:0017136">
    <property type="term" value="F:histone deacetylase activity, NAD-dependent"/>
    <property type="evidence" value="ECO:0007669"/>
    <property type="project" value="TreeGrafter"/>
</dbReference>
<feature type="active site" description="Proton acceptor" evidence="4">
    <location>
        <position position="155"/>
    </location>
</feature>
<dbReference type="Proteomes" id="UP000283993">
    <property type="component" value="Unassembled WGS sequence"/>
</dbReference>
<feature type="binding site" evidence="4">
    <location>
        <position position="166"/>
    </location>
    <ligand>
        <name>Zn(2+)</name>
        <dbReference type="ChEBI" id="CHEBI:29105"/>
    </ligand>
</feature>
<proteinExistence type="predicted"/>
<feature type="domain" description="Deacetylase sirtuin-type" evidence="5">
    <location>
        <begin position="28"/>
        <end position="282"/>
    </location>
</feature>
<dbReference type="Pfam" id="PF02146">
    <property type="entry name" value="SIR2"/>
    <property type="match status" value="1"/>
</dbReference>
<dbReference type="EC" id="2.3.1.286" evidence="1"/>
<feature type="binding site" evidence="4">
    <location>
        <position position="163"/>
    </location>
    <ligand>
        <name>Zn(2+)</name>
        <dbReference type="ChEBI" id="CHEBI:29105"/>
    </ligand>
</feature>
<evidence type="ECO:0000256" key="4">
    <source>
        <dbReference type="PROSITE-ProRule" id="PRU00236"/>
    </source>
</evidence>
<evidence type="ECO:0000256" key="2">
    <source>
        <dbReference type="ARBA" id="ARBA00022679"/>
    </source>
</evidence>
<dbReference type="SUPFAM" id="SSF52467">
    <property type="entry name" value="DHS-like NAD/FAD-binding domain"/>
    <property type="match status" value="1"/>
</dbReference>
<sequence length="282" mass="30870">MRHTRRSIPPDGPKTMPFQALRRRQADASIDHTELERAAGLLRDAKRVLVITGAGMSADSGLPTYRGIGGLYDTDRTEEGVAIEDALSGAMFERDPALTWKYIAQIESACRGAAPNRGHAVLAEWASRFERLCVLTQNVDGFHRIAGSDDVIEMHGNIHGLSCVACRHRTRVDDYAGLGALPPRCEICGGVLRPDVVLFGEMLPARAVTRYERALSDGFDVVMSIGTTAVFPYIAAPVREAWQSGYGTIEINPQPTDISRFCHAIMRAPAARVLERLSERIG</sequence>
<dbReference type="InterPro" id="IPR026591">
    <property type="entry name" value="Sirtuin_cat_small_dom_sf"/>
</dbReference>
<organism evidence="6 7">
    <name type="scientific">Salinisphaera orenii MK-B5</name>
    <dbReference type="NCBI Taxonomy" id="856730"/>
    <lineage>
        <taxon>Bacteria</taxon>
        <taxon>Pseudomonadati</taxon>
        <taxon>Pseudomonadota</taxon>
        <taxon>Gammaproteobacteria</taxon>
        <taxon>Salinisphaerales</taxon>
        <taxon>Salinisphaeraceae</taxon>
        <taxon>Salinisphaera</taxon>
    </lineage>
</organism>
<feature type="binding site" evidence="4">
    <location>
        <position position="185"/>
    </location>
    <ligand>
        <name>Zn(2+)</name>
        <dbReference type="ChEBI" id="CHEBI:29105"/>
    </ligand>
</feature>
<dbReference type="InterPro" id="IPR003000">
    <property type="entry name" value="Sirtuin"/>
</dbReference>
<evidence type="ECO:0000313" key="6">
    <source>
        <dbReference type="EMBL" id="ROO25813.1"/>
    </source>
</evidence>
<comment type="caution">
    <text evidence="6">The sequence shown here is derived from an EMBL/GenBank/DDBJ whole genome shotgun (WGS) entry which is preliminary data.</text>
</comment>
<keyword evidence="4" id="KW-0479">Metal-binding</keyword>
<dbReference type="PANTHER" id="PTHR11085:SF4">
    <property type="entry name" value="NAD-DEPENDENT PROTEIN DEACYLASE"/>
    <property type="match status" value="1"/>
</dbReference>
<keyword evidence="3" id="KW-0520">NAD</keyword>
<dbReference type="PANTHER" id="PTHR11085">
    <property type="entry name" value="NAD-DEPENDENT PROTEIN DEACYLASE SIRTUIN-5, MITOCHONDRIAL-RELATED"/>
    <property type="match status" value="1"/>
</dbReference>
<accession>A0A423PJQ7</accession>
<dbReference type="InterPro" id="IPR050134">
    <property type="entry name" value="NAD-dep_sirtuin_deacylases"/>
</dbReference>
<dbReference type="GO" id="GO:0046872">
    <property type="term" value="F:metal ion binding"/>
    <property type="evidence" value="ECO:0007669"/>
    <property type="project" value="UniProtKB-KW"/>
</dbReference>
<feature type="binding site" evidence="4">
    <location>
        <position position="188"/>
    </location>
    <ligand>
        <name>Zn(2+)</name>
        <dbReference type="ChEBI" id="CHEBI:29105"/>
    </ligand>
</feature>
<dbReference type="EMBL" id="AYKH01000028">
    <property type="protein sequence ID" value="ROO25813.1"/>
    <property type="molecule type" value="Genomic_DNA"/>
</dbReference>
<keyword evidence="7" id="KW-1185">Reference proteome</keyword>
<dbReference type="Gene3D" id="3.40.50.1220">
    <property type="entry name" value="TPP-binding domain"/>
    <property type="match status" value="1"/>
</dbReference>
<dbReference type="AlphaFoldDB" id="A0A423PJQ7"/>
<dbReference type="InterPro" id="IPR026590">
    <property type="entry name" value="Ssirtuin_cat_dom"/>
</dbReference>
<dbReference type="InterPro" id="IPR029035">
    <property type="entry name" value="DHS-like_NAD/FAD-binding_dom"/>
</dbReference>
<evidence type="ECO:0000256" key="1">
    <source>
        <dbReference type="ARBA" id="ARBA00012928"/>
    </source>
</evidence>
<dbReference type="Gene3D" id="3.30.1600.10">
    <property type="entry name" value="SIR2/SIRT2 'Small Domain"/>
    <property type="match status" value="1"/>
</dbReference>
<dbReference type="CDD" id="cd01407">
    <property type="entry name" value="SIR2-fam"/>
    <property type="match status" value="1"/>
</dbReference>
<evidence type="ECO:0000256" key="3">
    <source>
        <dbReference type="ARBA" id="ARBA00023027"/>
    </source>
</evidence>
<evidence type="ECO:0000313" key="7">
    <source>
        <dbReference type="Proteomes" id="UP000283993"/>
    </source>
</evidence>
<reference evidence="6 7" key="1">
    <citation type="submission" date="2013-10" db="EMBL/GenBank/DDBJ databases">
        <title>Salinisphaera orenii MK-B5 Genome Sequencing.</title>
        <authorList>
            <person name="Lai Q."/>
            <person name="Li C."/>
            <person name="Shao Z."/>
        </authorList>
    </citation>
    <scope>NUCLEOTIDE SEQUENCE [LARGE SCALE GENOMIC DNA]</scope>
    <source>
        <strain evidence="6 7">MK-B5</strain>
    </source>
</reference>
<keyword evidence="4" id="KW-0862">Zinc</keyword>
<dbReference type="PROSITE" id="PS50305">
    <property type="entry name" value="SIRTUIN"/>
    <property type="match status" value="1"/>
</dbReference>